<organism evidence="1 2">
    <name type="scientific">Pseudodesulfovibrio profundus</name>
    <dbReference type="NCBI Taxonomy" id="57320"/>
    <lineage>
        <taxon>Bacteria</taxon>
        <taxon>Pseudomonadati</taxon>
        <taxon>Thermodesulfobacteriota</taxon>
        <taxon>Desulfovibrionia</taxon>
        <taxon>Desulfovibrionales</taxon>
        <taxon>Desulfovibrionaceae</taxon>
    </lineage>
</organism>
<evidence type="ECO:0008006" key="3">
    <source>
        <dbReference type="Google" id="ProtNLM"/>
    </source>
</evidence>
<sequence>MRQLSFILILLVVTLFACDNMTPARKGNKDFERAWRSLMLKDFAKASEYFTDGADDYAQALADESDSRLIEFGSTQAKAGMSFYFAGRYQEAADTMKTLAAVEKELWEAPLFAALAHGRLGDREAFVHWLELFRANNPGLAKLNETMRATTIGLASRAMSLEEATETLEQGVVSQYIHNVRIGVTTGTIGKERCEGQYWWRYYDTPCTGR</sequence>
<dbReference type="PROSITE" id="PS51257">
    <property type="entry name" value="PROKAR_LIPOPROTEIN"/>
    <property type="match status" value="1"/>
</dbReference>
<proteinExistence type="predicted"/>
<name>A0A2C8FAP7_9BACT</name>
<dbReference type="Gene3D" id="1.25.40.10">
    <property type="entry name" value="Tetratricopeptide repeat domain"/>
    <property type="match status" value="1"/>
</dbReference>
<keyword evidence="2" id="KW-1185">Reference proteome</keyword>
<dbReference type="KEGG" id="pprf:DPRO_2806"/>
<evidence type="ECO:0000313" key="2">
    <source>
        <dbReference type="Proteomes" id="UP000219215"/>
    </source>
</evidence>
<dbReference type="EMBL" id="LT907975">
    <property type="protein sequence ID" value="SOB59716.1"/>
    <property type="molecule type" value="Genomic_DNA"/>
</dbReference>
<evidence type="ECO:0000313" key="1">
    <source>
        <dbReference type="EMBL" id="SOB59716.1"/>
    </source>
</evidence>
<dbReference type="OrthoDB" id="5460369at2"/>
<dbReference type="SUPFAM" id="SSF48452">
    <property type="entry name" value="TPR-like"/>
    <property type="match status" value="1"/>
</dbReference>
<dbReference type="AlphaFoldDB" id="A0A2C8FAP7"/>
<accession>A0A2C8FAP7</accession>
<reference evidence="2" key="1">
    <citation type="submission" date="2017-09" db="EMBL/GenBank/DDBJ databases">
        <authorList>
            <person name="Regsiter A."/>
            <person name="William W."/>
        </authorList>
    </citation>
    <scope>NUCLEOTIDE SEQUENCE [LARGE SCALE GENOMIC DNA]</scope>
    <source>
        <strain evidence="2">500-1</strain>
    </source>
</reference>
<gene>
    <name evidence="1" type="ORF">DPRO_2806</name>
</gene>
<protein>
    <recommendedName>
        <fullName evidence="3">Lipoprotein</fullName>
    </recommendedName>
</protein>
<dbReference type="Proteomes" id="UP000219215">
    <property type="component" value="Chromosome DPRO"/>
</dbReference>
<dbReference type="InterPro" id="IPR011990">
    <property type="entry name" value="TPR-like_helical_dom_sf"/>
</dbReference>
<dbReference type="RefSeq" id="WP_097012549.1">
    <property type="nucleotide sequence ID" value="NZ_LT907975.1"/>
</dbReference>